<reference evidence="1 2" key="1">
    <citation type="journal article" date="2011" name="Science">
        <title>Comparative functional genomics of the fission yeasts.</title>
        <authorList>
            <person name="Rhind N."/>
            <person name="Chen Z."/>
            <person name="Yassour M."/>
            <person name="Thompson D.A."/>
            <person name="Haas B.J."/>
            <person name="Habib N."/>
            <person name="Wapinski I."/>
            <person name="Roy S."/>
            <person name="Lin M.F."/>
            <person name="Heiman D.I."/>
            <person name="Young S.K."/>
            <person name="Furuya K."/>
            <person name="Guo Y."/>
            <person name="Pidoux A."/>
            <person name="Chen H.M."/>
            <person name="Robbertse B."/>
            <person name="Goldberg J.M."/>
            <person name="Aoki K."/>
            <person name="Bayne E.H."/>
            <person name="Berlin A.M."/>
            <person name="Desjardins C.A."/>
            <person name="Dobbs E."/>
            <person name="Dukaj L."/>
            <person name="Fan L."/>
            <person name="FitzGerald M.G."/>
            <person name="French C."/>
            <person name="Gujja S."/>
            <person name="Hansen K."/>
            <person name="Keifenheim D."/>
            <person name="Levin J.Z."/>
            <person name="Mosher R.A."/>
            <person name="Mueller C.A."/>
            <person name="Pfiffner J."/>
            <person name="Priest M."/>
            <person name="Russ C."/>
            <person name="Smialowska A."/>
            <person name="Swoboda P."/>
            <person name="Sykes S.M."/>
            <person name="Vaughn M."/>
            <person name="Vengrova S."/>
            <person name="Yoder R."/>
            <person name="Zeng Q."/>
            <person name="Allshire R."/>
            <person name="Baulcombe D."/>
            <person name="Birren B.W."/>
            <person name="Brown W."/>
            <person name="Ekwall K."/>
            <person name="Kellis M."/>
            <person name="Leatherwood J."/>
            <person name="Levin H."/>
            <person name="Margalit H."/>
            <person name="Martienssen R."/>
            <person name="Nieduszynski C.A."/>
            <person name="Spatafora J.W."/>
            <person name="Friedman N."/>
            <person name="Dalgaard J.Z."/>
            <person name="Baumann P."/>
            <person name="Niki H."/>
            <person name="Regev A."/>
            <person name="Nusbaum C."/>
        </authorList>
    </citation>
    <scope>NUCLEOTIDE SEQUENCE [LARGE SCALE GENOMIC DNA]</scope>
    <source>
        <strain evidence="2">yFS286</strain>
    </source>
</reference>
<evidence type="ECO:0000313" key="1">
    <source>
        <dbReference type="EMBL" id="EPX74912.1"/>
    </source>
</evidence>
<proteinExistence type="predicted"/>
<dbReference type="HOGENOM" id="CLU_2185474_0_0_1"/>
<keyword evidence="2" id="KW-1185">Reference proteome</keyword>
<dbReference type="RefSeq" id="XP_013017858.1">
    <property type="nucleotide sequence ID" value="XM_013162404.1"/>
</dbReference>
<sequence>MIYSFRGITHPNCFYHECRSYSIYRKIIASFPFSESTVMLRFFVLSFSSSFFVCKHKTPIHSLPYLMTPVEKPSPKSSTLKKTQELVPLMLMNPIRILYVAVVHSCSCS</sequence>
<gene>
    <name evidence="1" type="ORF">SOCG_05284</name>
</gene>
<dbReference type="VEuPathDB" id="FungiDB:SOCG_05284"/>
<dbReference type="Proteomes" id="UP000016088">
    <property type="component" value="Unassembled WGS sequence"/>
</dbReference>
<name>S9Q485_SCHOY</name>
<organism evidence="1 2">
    <name type="scientific">Schizosaccharomyces octosporus (strain yFS286)</name>
    <name type="common">Fission yeast</name>
    <name type="synonym">Octosporomyces octosporus</name>
    <dbReference type="NCBI Taxonomy" id="483514"/>
    <lineage>
        <taxon>Eukaryota</taxon>
        <taxon>Fungi</taxon>
        <taxon>Dikarya</taxon>
        <taxon>Ascomycota</taxon>
        <taxon>Taphrinomycotina</taxon>
        <taxon>Schizosaccharomycetes</taxon>
        <taxon>Schizosaccharomycetales</taxon>
        <taxon>Schizosaccharomycetaceae</taxon>
        <taxon>Schizosaccharomyces</taxon>
    </lineage>
</organism>
<accession>S9Q485</accession>
<dbReference type="EMBL" id="KE503206">
    <property type="protein sequence ID" value="EPX74912.1"/>
    <property type="molecule type" value="Genomic_DNA"/>
</dbReference>
<dbReference type="AlphaFoldDB" id="S9Q485"/>
<protein>
    <submittedName>
        <fullName evidence="1">Uncharacterized protein</fullName>
    </submittedName>
</protein>
<evidence type="ECO:0000313" key="2">
    <source>
        <dbReference type="Proteomes" id="UP000016088"/>
    </source>
</evidence>
<dbReference type="GeneID" id="25033905"/>